<gene>
    <name evidence="1" type="ORF">L1F29_19940</name>
</gene>
<dbReference type="RefSeq" id="WP_258383822.1">
    <property type="nucleotide sequence ID" value="NZ_CP091430.1"/>
</dbReference>
<dbReference type="Proteomes" id="UP001057877">
    <property type="component" value="Chromosome"/>
</dbReference>
<accession>A0ABY5S4D4</accession>
<proteinExistence type="predicted"/>
<organism evidence="1 2">
    <name type="scientific">Paenibacillus spongiae</name>
    <dbReference type="NCBI Taxonomy" id="2909671"/>
    <lineage>
        <taxon>Bacteria</taxon>
        <taxon>Bacillati</taxon>
        <taxon>Bacillota</taxon>
        <taxon>Bacilli</taxon>
        <taxon>Bacillales</taxon>
        <taxon>Paenibacillaceae</taxon>
        <taxon>Paenibacillus</taxon>
    </lineage>
</organism>
<name>A0ABY5S4D4_9BACL</name>
<keyword evidence="2" id="KW-1185">Reference proteome</keyword>
<sequence length="209" mass="22774">MIIKGTVIVRISRSRKDNEIFLNGCAQGGSALLQISNGTSAVFRRGATQKRVTILAVPGEDCPGEQVNNFLEVSPATARMFRLTNGFLYALEFNQKTNVLTISLRRTQTTAPFGIEEVNVQRNDVFLVTGGTHDALNLPGDNTVLTVIRAGKVRKLKSQTFAEGEAEFGDGFETSAQTAAFFGFITGNRYVLRFNQVTLVLEIHSVGGK</sequence>
<protein>
    <recommendedName>
        <fullName evidence="3">IgGFc-binding protein N-terminal domain-containing protein</fullName>
    </recommendedName>
</protein>
<reference evidence="1" key="1">
    <citation type="submission" date="2022-01" db="EMBL/GenBank/DDBJ databases">
        <title>Paenibacillus spongiae sp. nov., isolated from marine sponge.</title>
        <authorList>
            <person name="Li Z."/>
            <person name="Zhang M."/>
        </authorList>
    </citation>
    <scope>NUCLEOTIDE SEQUENCE</scope>
    <source>
        <strain evidence="1">PHS-Z3</strain>
    </source>
</reference>
<evidence type="ECO:0000313" key="1">
    <source>
        <dbReference type="EMBL" id="UVI27732.1"/>
    </source>
</evidence>
<evidence type="ECO:0000313" key="2">
    <source>
        <dbReference type="Proteomes" id="UP001057877"/>
    </source>
</evidence>
<evidence type="ECO:0008006" key="3">
    <source>
        <dbReference type="Google" id="ProtNLM"/>
    </source>
</evidence>
<dbReference type="EMBL" id="CP091430">
    <property type="protein sequence ID" value="UVI27732.1"/>
    <property type="molecule type" value="Genomic_DNA"/>
</dbReference>